<reference evidence="1 2" key="1">
    <citation type="submission" date="2010-06" db="EMBL/GenBank/DDBJ databases">
        <title>Complete sequence of chromosome of Nitrosococcus watsoni C-113.</title>
        <authorList>
            <consortium name="US DOE Joint Genome Institute"/>
            <person name="Lucas S."/>
            <person name="Copeland A."/>
            <person name="Lapidus A."/>
            <person name="Cheng J.-F."/>
            <person name="Bruce D."/>
            <person name="Goodwin L."/>
            <person name="Pitluck S."/>
            <person name="Malfatti S.A."/>
            <person name="Chain P.S.G."/>
            <person name="Land M."/>
            <person name="Hauser L."/>
            <person name="Kyrpides N."/>
            <person name="Ivanova N."/>
            <person name="Cambell M.A."/>
            <person name="Heidelberg J.F."/>
            <person name="Klotz M.G."/>
            <person name="Woyke T."/>
        </authorList>
    </citation>
    <scope>NUCLEOTIDE SEQUENCE [LARGE SCALE GENOMIC DNA]</scope>
    <source>
        <strain evidence="1 2">C-113</strain>
    </source>
</reference>
<dbReference type="EMBL" id="CP002086">
    <property type="protein sequence ID" value="ADJ29509.1"/>
    <property type="molecule type" value="Genomic_DNA"/>
</dbReference>
<proteinExistence type="predicted"/>
<accession>D8KAT2</accession>
<dbReference type="Proteomes" id="UP000000393">
    <property type="component" value="Chromosome"/>
</dbReference>
<protein>
    <submittedName>
        <fullName evidence="1">Uncharacterized protein</fullName>
    </submittedName>
</protein>
<dbReference type="KEGG" id="nwa:Nwat_2743"/>
<dbReference type="AlphaFoldDB" id="D8KAT2"/>
<name>D8KAT2_NITWC</name>
<gene>
    <name evidence="1" type="ordered locus">Nwat_2743</name>
</gene>
<sequence>MIFPLLSHFIIQMGSVTMKKLIMLSLLGGFLLGNVTYPNLTGHLSADLILGDNTFPALRIWDFVDRLINPHLFVSNTARSEGDTPTYLYTYIPADVSGTHTPLAAAVRSEGTAEAAGAFFYGETEGPGPAFGANSLAATYSGAPAIGVEVNGLNFSGDPQAPVRGIDIVNGGNAATQWALGIETSASQPQGKPKVGIMLAGSAQGFPHAPASESGLVIDHIDSGEAIRIQAGDRISFNNEGTIYMKYNPAAQQIEFYNQDQLKFAIPM</sequence>
<dbReference type="HOGENOM" id="CLU_1106244_0_0_6"/>
<evidence type="ECO:0000313" key="2">
    <source>
        <dbReference type="Proteomes" id="UP000000393"/>
    </source>
</evidence>
<evidence type="ECO:0000313" key="1">
    <source>
        <dbReference type="EMBL" id="ADJ29509.1"/>
    </source>
</evidence>
<organism evidence="1 2">
    <name type="scientific">Nitrosococcus watsoni (strain C-113)</name>
    <dbReference type="NCBI Taxonomy" id="105559"/>
    <lineage>
        <taxon>Bacteria</taxon>
        <taxon>Pseudomonadati</taxon>
        <taxon>Pseudomonadota</taxon>
        <taxon>Gammaproteobacteria</taxon>
        <taxon>Chromatiales</taxon>
        <taxon>Chromatiaceae</taxon>
        <taxon>Nitrosococcus</taxon>
    </lineage>
</organism>
<keyword evidence="2" id="KW-1185">Reference proteome</keyword>
<dbReference type="STRING" id="105559.Nwat_2743"/>